<gene>
    <name evidence="9" type="ORF">QVN40_07710</name>
</gene>
<feature type="transmembrane region" description="Helical" evidence="6">
    <location>
        <begin position="290"/>
        <end position="309"/>
    </location>
</feature>
<feature type="transmembrane region" description="Helical" evidence="6">
    <location>
        <begin position="116"/>
        <end position="133"/>
    </location>
</feature>
<evidence type="ECO:0000313" key="10">
    <source>
        <dbReference type="Proteomes" id="UP001168505"/>
    </source>
</evidence>
<comment type="subcellular location">
    <subcellularLocation>
        <location evidence="1">Cell membrane</location>
        <topology evidence="1">Multi-pass membrane protein</topology>
    </subcellularLocation>
</comment>
<evidence type="ECO:0000256" key="1">
    <source>
        <dbReference type="ARBA" id="ARBA00004651"/>
    </source>
</evidence>
<feature type="chain" id="PRO_5043499302" evidence="7">
    <location>
        <begin position="29"/>
        <end position="317"/>
    </location>
</feature>
<keyword evidence="3 6" id="KW-0812">Transmembrane</keyword>
<accession>A0AAW7JVC7</accession>
<evidence type="ECO:0000259" key="8">
    <source>
        <dbReference type="Pfam" id="PF00482"/>
    </source>
</evidence>
<evidence type="ECO:0000313" key="9">
    <source>
        <dbReference type="EMBL" id="MDN0069586.1"/>
    </source>
</evidence>
<keyword evidence="7" id="KW-0732">Signal</keyword>
<evidence type="ECO:0000256" key="4">
    <source>
        <dbReference type="ARBA" id="ARBA00022989"/>
    </source>
</evidence>
<proteinExistence type="predicted"/>
<reference evidence="9" key="1">
    <citation type="submission" date="2023-06" db="EMBL/GenBank/DDBJ databases">
        <authorList>
            <person name="Zeman M."/>
            <person name="Kubasova T."/>
            <person name="Jahodarova E."/>
            <person name="Nykrynova M."/>
            <person name="Rychlik I."/>
        </authorList>
    </citation>
    <scope>NUCLEOTIDE SEQUENCE</scope>
    <source>
        <strain evidence="9">15_COKtk</strain>
    </source>
</reference>
<dbReference type="PANTHER" id="PTHR35007">
    <property type="entry name" value="INTEGRAL MEMBRANE PROTEIN-RELATED"/>
    <property type="match status" value="1"/>
</dbReference>
<dbReference type="InterPro" id="IPR018076">
    <property type="entry name" value="T2SS_GspF_dom"/>
</dbReference>
<dbReference type="GO" id="GO:0005886">
    <property type="term" value="C:plasma membrane"/>
    <property type="evidence" value="ECO:0007669"/>
    <property type="project" value="UniProtKB-SubCell"/>
</dbReference>
<evidence type="ECO:0000256" key="5">
    <source>
        <dbReference type="ARBA" id="ARBA00023136"/>
    </source>
</evidence>
<feature type="transmembrane region" description="Helical" evidence="6">
    <location>
        <begin position="259"/>
        <end position="278"/>
    </location>
</feature>
<dbReference type="RefSeq" id="WP_289827274.1">
    <property type="nucleotide sequence ID" value="NZ_JAUEIR010000006.1"/>
</dbReference>
<organism evidence="9 10">
    <name type="scientific">Collinsella ihumii</name>
    <dbReference type="NCBI Taxonomy" id="1720204"/>
    <lineage>
        <taxon>Bacteria</taxon>
        <taxon>Bacillati</taxon>
        <taxon>Actinomycetota</taxon>
        <taxon>Coriobacteriia</taxon>
        <taxon>Coriobacteriales</taxon>
        <taxon>Coriobacteriaceae</taxon>
        <taxon>Collinsella</taxon>
    </lineage>
</organism>
<reference evidence="9" key="2">
    <citation type="submission" date="2023-08" db="EMBL/GenBank/DDBJ databases">
        <title>Identification and characterization of horizontal gene transfer across gut microbiota members of farm animals based on homology search.</title>
        <authorList>
            <person name="Schwarzerova J."/>
            <person name="Nykrynova M."/>
            <person name="Jureckova K."/>
            <person name="Cejkova D."/>
            <person name="Rychlik I."/>
        </authorList>
    </citation>
    <scope>NUCLEOTIDE SEQUENCE</scope>
    <source>
        <strain evidence="9">15_COKtk</strain>
    </source>
</reference>
<dbReference type="Proteomes" id="UP001168505">
    <property type="component" value="Unassembled WGS sequence"/>
</dbReference>
<feature type="domain" description="Type II secretion system protein GspF" evidence="8">
    <location>
        <begin position="153"/>
        <end position="275"/>
    </location>
</feature>
<evidence type="ECO:0000256" key="2">
    <source>
        <dbReference type="ARBA" id="ARBA00022475"/>
    </source>
</evidence>
<evidence type="ECO:0000256" key="6">
    <source>
        <dbReference type="SAM" id="Phobius"/>
    </source>
</evidence>
<feature type="signal peptide" evidence="7">
    <location>
        <begin position="1"/>
        <end position="28"/>
    </location>
</feature>
<protein>
    <submittedName>
        <fullName evidence="9">Type II secretion system F family protein</fullName>
    </submittedName>
</protein>
<dbReference type="Pfam" id="PF00482">
    <property type="entry name" value="T2SSF"/>
    <property type="match status" value="1"/>
</dbReference>
<sequence>MEVLVSCCVGALVMVSAGMALVPAGASAATPYVPQTAATPLESLCGMARRLGSALLGGKSASAALVARALGELRFAAWGRTRPLGSADDATLLGLVVMMSAVSSVVVSVVAHALPALPIGLALPSVVLVVLSSRRAHREAGRLEEAMPEAFGALAISLGSGHSLSQAMRYVGSHAEEPVRSEFMRVSFAVDCGISAVDALDAMLTRLRAPGLDLVVLALKVSQRTGAPLKDLLAEATRMVSARIELRRMLDVKTSQARLSARLVACMPVGMLAVLSLISQDFRAGLAMPIGAASVALALVLNVAALVVIRKIMKVEL</sequence>
<keyword evidence="2" id="KW-1003">Cell membrane</keyword>
<dbReference type="PANTHER" id="PTHR35007:SF1">
    <property type="entry name" value="PILUS ASSEMBLY PROTEIN"/>
    <property type="match status" value="1"/>
</dbReference>
<keyword evidence="4 6" id="KW-1133">Transmembrane helix</keyword>
<name>A0AAW7JVC7_9ACTN</name>
<evidence type="ECO:0000256" key="7">
    <source>
        <dbReference type="SAM" id="SignalP"/>
    </source>
</evidence>
<dbReference type="AlphaFoldDB" id="A0AAW7JVC7"/>
<comment type="caution">
    <text evidence="9">The sequence shown here is derived from an EMBL/GenBank/DDBJ whole genome shotgun (WGS) entry which is preliminary data.</text>
</comment>
<dbReference type="EMBL" id="JAUEIR010000006">
    <property type="protein sequence ID" value="MDN0069586.1"/>
    <property type="molecule type" value="Genomic_DNA"/>
</dbReference>
<keyword evidence="5 6" id="KW-0472">Membrane</keyword>
<evidence type="ECO:0000256" key="3">
    <source>
        <dbReference type="ARBA" id="ARBA00022692"/>
    </source>
</evidence>